<evidence type="ECO:0000256" key="1">
    <source>
        <dbReference type="SAM" id="MobiDB-lite"/>
    </source>
</evidence>
<dbReference type="EMBL" id="CAJVQB010083791">
    <property type="protein sequence ID" value="CAG8846498.1"/>
    <property type="molecule type" value="Genomic_DNA"/>
</dbReference>
<feature type="region of interest" description="Disordered" evidence="1">
    <location>
        <begin position="1"/>
        <end position="64"/>
    </location>
</feature>
<accession>A0ABN7X4C0</accession>
<feature type="compositionally biased region" description="Polar residues" evidence="1">
    <location>
        <begin position="17"/>
        <end position="46"/>
    </location>
</feature>
<evidence type="ECO:0000313" key="3">
    <source>
        <dbReference type="Proteomes" id="UP000789901"/>
    </source>
</evidence>
<comment type="caution">
    <text evidence="2">The sequence shown here is derived from an EMBL/GenBank/DDBJ whole genome shotgun (WGS) entry which is preliminary data.</text>
</comment>
<name>A0ABN7X4C0_GIGMA</name>
<dbReference type="Proteomes" id="UP000789901">
    <property type="component" value="Unassembled WGS sequence"/>
</dbReference>
<organism evidence="2 3">
    <name type="scientific">Gigaspora margarita</name>
    <dbReference type="NCBI Taxonomy" id="4874"/>
    <lineage>
        <taxon>Eukaryota</taxon>
        <taxon>Fungi</taxon>
        <taxon>Fungi incertae sedis</taxon>
        <taxon>Mucoromycota</taxon>
        <taxon>Glomeromycotina</taxon>
        <taxon>Glomeromycetes</taxon>
        <taxon>Diversisporales</taxon>
        <taxon>Gigasporaceae</taxon>
        <taxon>Gigaspora</taxon>
    </lineage>
</organism>
<protein>
    <submittedName>
        <fullName evidence="2">40378_t:CDS:1</fullName>
    </submittedName>
</protein>
<feature type="non-terminal residue" evidence="2">
    <location>
        <position position="64"/>
    </location>
</feature>
<proteinExistence type="predicted"/>
<reference evidence="2 3" key="1">
    <citation type="submission" date="2021-06" db="EMBL/GenBank/DDBJ databases">
        <authorList>
            <person name="Kallberg Y."/>
            <person name="Tangrot J."/>
            <person name="Rosling A."/>
        </authorList>
    </citation>
    <scope>NUCLEOTIDE SEQUENCE [LARGE SCALE GENOMIC DNA]</scope>
    <source>
        <strain evidence="2 3">120-4 pot B 10/14</strain>
    </source>
</reference>
<keyword evidence="3" id="KW-1185">Reference proteome</keyword>
<evidence type="ECO:0000313" key="2">
    <source>
        <dbReference type="EMBL" id="CAG8846498.1"/>
    </source>
</evidence>
<gene>
    <name evidence="2" type="ORF">GMARGA_LOCUS38192</name>
</gene>
<sequence>MRNINSTNKIFERHSMQKLSETSSGPLPTTSSKSSLEALKTTSPIQLQDHPCEHTKDYRIRGLK</sequence>
<feature type="compositionally biased region" description="Basic and acidic residues" evidence="1">
    <location>
        <begin position="50"/>
        <end position="64"/>
    </location>
</feature>